<keyword evidence="2" id="KW-1185">Reference proteome</keyword>
<comment type="caution">
    <text evidence="1">The sequence shown here is derived from an EMBL/GenBank/DDBJ whole genome shotgun (WGS) entry which is preliminary data.</text>
</comment>
<dbReference type="Proteomes" id="UP001230649">
    <property type="component" value="Unassembled WGS sequence"/>
</dbReference>
<evidence type="ECO:0000313" key="2">
    <source>
        <dbReference type="Proteomes" id="UP001230649"/>
    </source>
</evidence>
<gene>
    <name evidence="1" type="ORF">QFC20_005421</name>
</gene>
<accession>A0ACC2VMP8</accession>
<evidence type="ECO:0000313" key="1">
    <source>
        <dbReference type="EMBL" id="KAJ9100355.1"/>
    </source>
</evidence>
<name>A0ACC2VMP8_9TREE</name>
<proteinExistence type="predicted"/>
<protein>
    <submittedName>
        <fullName evidence="1">Uncharacterized protein</fullName>
    </submittedName>
</protein>
<sequence>MYPGWSPAQQFQAWYATELGKLTFNSRPIIDKLSMAALERKREGDWEGMGVVGEVLRRGIEVAPPTQKLPLFYLVDSIAKNAGAPYTTHILPSFLAQTYLAAYHQVDPLTRKKMEDMLTTWRTTPGTGTPEGELFPREVRSAIEMGIYGRQVPLMPQSMYSAPGPTYAPSVHLPPASPFVPTPPPQSYMQPAGPTRDTVMTSLLTILSAKRAIVAKDPHDVETRGTVQILEQLQALLMAGNVSPQDLGAIQAQLDSFRTEPSRVEAYPRPAPPPVDAYARPPQPPISMPRPMHLPVPMPLGMPRLGNPTMNPTQSPKVGPPPVLNGAPAPTLDFSSLLGNLALAGILSQTGTPVQGAQASTTNERASTVEREADPEEADGMDEYEELILGMNVHLTLADLTKPRAFQPTSHLPNRCSQCAARFAAGKKGKDRLQQHLDWHFRRNRKEREGEARGRGANRRWLPRAEAWVNDIAEAFTGVRDEDIDAGPSTSGMAPRPSASALAQQRLNEELVKKWVVVPAEEKVGGGKRRCPICKEEFVDEFVQDEEEWVWRNCVKVKNSYYHATCRADALATAAANRKATAASATDAQTALLRGASPSGTASREGTPVPVGVKAEITQSPLRRTVKMETDKAAEPGATPVDGEAQGDVAETNSLKRKAAASPEAEKEVKKEKSE</sequence>
<dbReference type="EMBL" id="JASBWS010000075">
    <property type="protein sequence ID" value="KAJ9100355.1"/>
    <property type="molecule type" value="Genomic_DNA"/>
</dbReference>
<reference evidence="1" key="1">
    <citation type="submission" date="2023-04" db="EMBL/GenBank/DDBJ databases">
        <title>Draft Genome sequencing of Naganishia species isolated from polar environments using Oxford Nanopore Technology.</title>
        <authorList>
            <person name="Leo P."/>
            <person name="Venkateswaran K."/>
        </authorList>
    </citation>
    <scope>NUCLEOTIDE SEQUENCE</scope>
    <source>
        <strain evidence="1">MNA-CCFEE 5262</strain>
    </source>
</reference>
<organism evidence="1 2">
    <name type="scientific">Naganishia adeliensis</name>
    <dbReference type="NCBI Taxonomy" id="92952"/>
    <lineage>
        <taxon>Eukaryota</taxon>
        <taxon>Fungi</taxon>
        <taxon>Dikarya</taxon>
        <taxon>Basidiomycota</taxon>
        <taxon>Agaricomycotina</taxon>
        <taxon>Tremellomycetes</taxon>
        <taxon>Filobasidiales</taxon>
        <taxon>Filobasidiaceae</taxon>
        <taxon>Naganishia</taxon>
    </lineage>
</organism>